<keyword evidence="3" id="KW-1185">Reference proteome</keyword>
<dbReference type="SUPFAM" id="SSF52047">
    <property type="entry name" value="RNI-like"/>
    <property type="match status" value="1"/>
</dbReference>
<dbReference type="PANTHER" id="PTHR38926">
    <property type="entry name" value="F-BOX DOMAIN CONTAINING PROTEIN, EXPRESSED"/>
    <property type="match status" value="1"/>
</dbReference>
<dbReference type="AlphaFoldDB" id="A0A2G8S5J1"/>
<name>A0A2G8S5J1_9APHY</name>
<sequence>MSHESGEASSEGAQHWLPASFPSRLPIEDLRARIRRRFAVLDTAENAIVMERSELAMAWNRTLSVNRLPNELLVTIFAEVAYALWASESRSPVNRLYPSSQWMKLIIVCRYWRDVAYASPKLWRVIHVRSPAHTGRALALTSTATIDVLFGKYESHATNFQLLQPHAPRIRFLYLQVVDVVWKSSVVALLQGDGGMLALEILYLPFSWKPAGHHEPTDKDFADLRLTSERYPHLRSLTLAFAVAPQDIKVYARLRKLSLRDCRCDFSFDHFLDVLEASTNLEILVLNSFLERIQGDWAESALARESPVSLRHLKSLEVTNHPPAHTSRFLSQILLSSTTPVSISSSVEVALGEDLTETIPSMLPSNIATALPALALVKAVAVEAYMLQYRLCCSLEPLAQGKDLVSLRLQSNVHWTDLSANAGRDLLRVFASAPLTSLTFAGHCADVGLEGWTEIFTTWPLLETLKLTQADTGTECVFAGLMHAAPPPDSPVPCPSLQFVSIGGLFFEEAVDVLLQCLRARAEKGHRLRRIWMGLTGEADEEALMDTHYMPALRELVPDATCAFRT</sequence>
<dbReference type="Pfam" id="PF12937">
    <property type="entry name" value="F-box-like"/>
    <property type="match status" value="1"/>
</dbReference>
<evidence type="ECO:0000259" key="1">
    <source>
        <dbReference type="Pfam" id="PF12937"/>
    </source>
</evidence>
<evidence type="ECO:0000313" key="2">
    <source>
        <dbReference type="EMBL" id="PIL29049.1"/>
    </source>
</evidence>
<accession>A0A2G8S5J1</accession>
<proteinExistence type="predicted"/>
<dbReference type="PANTHER" id="PTHR38926:SF5">
    <property type="entry name" value="F-BOX AND LEUCINE-RICH REPEAT PROTEIN 6"/>
    <property type="match status" value="1"/>
</dbReference>
<dbReference type="OrthoDB" id="2767786at2759"/>
<dbReference type="Proteomes" id="UP000230002">
    <property type="component" value="Unassembled WGS sequence"/>
</dbReference>
<dbReference type="Gene3D" id="1.20.1280.50">
    <property type="match status" value="1"/>
</dbReference>
<dbReference type="InterPro" id="IPR032675">
    <property type="entry name" value="LRR_dom_sf"/>
</dbReference>
<dbReference type="EMBL" id="AYKW01000023">
    <property type="protein sequence ID" value="PIL29049.1"/>
    <property type="molecule type" value="Genomic_DNA"/>
</dbReference>
<evidence type="ECO:0000313" key="3">
    <source>
        <dbReference type="Proteomes" id="UP000230002"/>
    </source>
</evidence>
<dbReference type="Gene3D" id="3.80.10.10">
    <property type="entry name" value="Ribonuclease Inhibitor"/>
    <property type="match status" value="1"/>
</dbReference>
<dbReference type="InterPro" id="IPR001810">
    <property type="entry name" value="F-box_dom"/>
</dbReference>
<protein>
    <recommendedName>
        <fullName evidence="1">F-box domain-containing protein</fullName>
    </recommendedName>
</protein>
<feature type="domain" description="F-box" evidence="1">
    <location>
        <begin position="66"/>
        <end position="127"/>
    </location>
</feature>
<comment type="caution">
    <text evidence="2">The sequence shown here is derived from an EMBL/GenBank/DDBJ whole genome shotgun (WGS) entry which is preliminary data.</text>
</comment>
<organism evidence="2 3">
    <name type="scientific">Ganoderma sinense ZZ0214-1</name>
    <dbReference type="NCBI Taxonomy" id="1077348"/>
    <lineage>
        <taxon>Eukaryota</taxon>
        <taxon>Fungi</taxon>
        <taxon>Dikarya</taxon>
        <taxon>Basidiomycota</taxon>
        <taxon>Agaricomycotina</taxon>
        <taxon>Agaricomycetes</taxon>
        <taxon>Polyporales</taxon>
        <taxon>Polyporaceae</taxon>
        <taxon>Ganoderma</taxon>
    </lineage>
</organism>
<dbReference type="STRING" id="1077348.A0A2G8S5J1"/>
<reference evidence="2 3" key="1">
    <citation type="journal article" date="2015" name="Sci. Rep.">
        <title>Chromosome-level genome map provides insights into diverse defense mechanisms in the medicinal fungus Ganoderma sinense.</title>
        <authorList>
            <person name="Zhu Y."/>
            <person name="Xu J."/>
            <person name="Sun C."/>
            <person name="Zhou S."/>
            <person name="Xu H."/>
            <person name="Nelson D.R."/>
            <person name="Qian J."/>
            <person name="Song J."/>
            <person name="Luo H."/>
            <person name="Xiang L."/>
            <person name="Li Y."/>
            <person name="Xu Z."/>
            <person name="Ji A."/>
            <person name="Wang L."/>
            <person name="Lu S."/>
            <person name="Hayward A."/>
            <person name="Sun W."/>
            <person name="Li X."/>
            <person name="Schwartz D.C."/>
            <person name="Wang Y."/>
            <person name="Chen S."/>
        </authorList>
    </citation>
    <scope>NUCLEOTIDE SEQUENCE [LARGE SCALE GENOMIC DNA]</scope>
    <source>
        <strain evidence="2 3">ZZ0214-1</strain>
    </source>
</reference>
<gene>
    <name evidence="2" type="ORF">GSI_09097</name>
</gene>